<dbReference type="Pfam" id="PF00583">
    <property type="entry name" value="Acetyltransf_1"/>
    <property type="match status" value="1"/>
</dbReference>
<proteinExistence type="predicted"/>
<dbReference type="AlphaFoldDB" id="A0A7X1MAC1"/>
<dbReference type="Proteomes" id="UP000584670">
    <property type="component" value="Unassembled WGS sequence"/>
</dbReference>
<dbReference type="Gene3D" id="3.40.630.30">
    <property type="match status" value="1"/>
</dbReference>
<sequence>MTPLWTARPETTADIDAVREIVLAAFETPLEADLVDALRTDDAWIDGLSYVSTDTDDEPVGYALLTRCHIDDVPALCLAPVAVRPDHQRTGAGGAAIRAALNAAREKGERFVTVLGHPAYYPRFGFTRASAHGIGVTFDVPDEALMALALGADPLPEGTIRYAKPFGV</sequence>
<dbReference type="EMBL" id="JACMSF010000006">
    <property type="protein sequence ID" value="MBC2901450.1"/>
    <property type="molecule type" value="Genomic_DNA"/>
</dbReference>
<dbReference type="GO" id="GO:0016747">
    <property type="term" value="F:acyltransferase activity, transferring groups other than amino-acyl groups"/>
    <property type="evidence" value="ECO:0007669"/>
    <property type="project" value="InterPro"/>
</dbReference>
<dbReference type="RefSeq" id="WP_186281318.1">
    <property type="nucleotide sequence ID" value="NZ_JACMSF010000006.1"/>
</dbReference>
<gene>
    <name evidence="2" type="ORF">H4N64_07480</name>
</gene>
<dbReference type="SUPFAM" id="SSF55729">
    <property type="entry name" value="Acyl-CoA N-acyltransferases (Nat)"/>
    <property type="match status" value="1"/>
</dbReference>
<accession>A0A7X1MAC1</accession>
<evidence type="ECO:0000313" key="3">
    <source>
        <dbReference type="Proteomes" id="UP000584670"/>
    </source>
</evidence>
<protein>
    <submittedName>
        <fullName evidence="2">N-acetyltransferase</fullName>
    </submittedName>
</protein>
<reference evidence="2 3" key="1">
    <citation type="submission" date="2020-08" db="EMBL/GenBank/DDBJ databases">
        <title>Streptomyces sp. PSKA01 genome sequencing and assembly.</title>
        <authorList>
            <person name="Mandal S."/>
            <person name="Maiti P.K."/>
            <person name="Das P."/>
        </authorList>
    </citation>
    <scope>NUCLEOTIDE SEQUENCE [LARGE SCALE GENOMIC DNA]</scope>
    <source>
        <strain evidence="2 3">PSKA01</strain>
    </source>
</reference>
<keyword evidence="2" id="KW-0808">Transferase</keyword>
<name>A0A7X1MAC1_9ACTN</name>
<evidence type="ECO:0000259" key="1">
    <source>
        <dbReference type="PROSITE" id="PS51186"/>
    </source>
</evidence>
<comment type="caution">
    <text evidence="2">The sequence shown here is derived from an EMBL/GenBank/DDBJ whole genome shotgun (WGS) entry which is preliminary data.</text>
</comment>
<organism evidence="2 3">
    <name type="scientific">Streptomyces cupreus</name>
    <dbReference type="NCBI Taxonomy" id="2759956"/>
    <lineage>
        <taxon>Bacteria</taxon>
        <taxon>Bacillati</taxon>
        <taxon>Actinomycetota</taxon>
        <taxon>Actinomycetes</taxon>
        <taxon>Kitasatosporales</taxon>
        <taxon>Streptomycetaceae</taxon>
        <taxon>Streptomyces</taxon>
    </lineage>
</organism>
<feature type="domain" description="N-acetyltransferase" evidence="1">
    <location>
        <begin position="5"/>
        <end position="151"/>
    </location>
</feature>
<dbReference type="PROSITE" id="PS51186">
    <property type="entry name" value="GNAT"/>
    <property type="match status" value="1"/>
</dbReference>
<evidence type="ECO:0000313" key="2">
    <source>
        <dbReference type="EMBL" id="MBC2901450.1"/>
    </source>
</evidence>
<dbReference type="InterPro" id="IPR016181">
    <property type="entry name" value="Acyl_CoA_acyltransferase"/>
</dbReference>
<dbReference type="InterPro" id="IPR000182">
    <property type="entry name" value="GNAT_dom"/>
</dbReference>
<keyword evidence="3" id="KW-1185">Reference proteome</keyword>